<gene>
    <name evidence="13" type="ORF">AL399_04365</name>
</gene>
<comment type="catalytic activity">
    <reaction evidence="6">
        <text>Couples ATP hydrolysis with the unwinding of duplex DNA by translocating in the 3'-5' direction.</text>
        <dbReference type="EC" id="5.6.2.4"/>
    </reaction>
</comment>
<dbReference type="GO" id="GO:0016887">
    <property type="term" value="F:ATP hydrolysis activity"/>
    <property type="evidence" value="ECO:0007669"/>
    <property type="project" value="RHEA"/>
</dbReference>
<evidence type="ECO:0000256" key="5">
    <source>
        <dbReference type="ARBA" id="ARBA00023235"/>
    </source>
</evidence>
<evidence type="ECO:0000256" key="6">
    <source>
        <dbReference type="ARBA" id="ARBA00034617"/>
    </source>
</evidence>
<dbReference type="Pfam" id="PF13361">
    <property type="entry name" value="UvrD_C"/>
    <property type="match status" value="1"/>
</dbReference>
<organism evidence="13 14">
    <name type="scientific">Candidatus [Bacteroides] periocalifornicus</name>
    <dbReference type="NCBI Taxonomy" id="1702214"/>
    <lineage>
        <taxon>Bacteria</taxon>
        <taxon>Pseudomonadati</taxon>
        <taxon>Bacteroidota</taxon>
    </lineage>
</organism>
<dbReference type="PANTHER" id="PTHR11070:SF67">
    <property type="entry name" value="DNA 3'-5' HELICASE"/>
    <property type="match status" value="1"/>
</dbReference>
<dbReference type="InterPro" id="IPR000212">
    <property type="entry name" value="DNA_helicase_UvrD/REP"/>
</dbReference>
<dbReference type="EC" id="5.6.2.4" evidence="7"/>
<keyword evidence="14" id="KW-1185">Reference proteome</keyword>
<evidence type="ECO:0000259" key="11">
    <source>
        <dbReference type="PROSITE" id="PS51198"/>
    </source>
</evidence>
<feature type="binding site" evidence="9">
    <location>
        <begin position="9"/>
        <end position="16"/>
    </location>
    <ligand>
        <name>ATP</name>
        <dbReference type="ChEBI" id="CHEBI:30616"/>
    </ligand>
</feature>
<evidence type="ECO:0000313" key="14">
    <source>
        <dbReference type="Proteomes" id="UP000054172"/>
    </source>
</evidence>
<evidence type="ECO:0000256" key="2">
    <source>
        <dbReference type="ARBA" id="ARBA00022801"/>
    </source>
</evidence>
<sequence length="1167" mass="128442">MASLKLYDASAGSGKTHTLVLEYLTHLLADSAAPSADSPTTPWMPTRYASTLCVTFTNKATAELKSRIVGTLYSLVKAESSPMLPDLAAATGLGVATLRARAARCLKAILHHYSQLGVSTIDSFVERMGKSLFWEIGVPGDTRVMLDQERLIDDGIVRLLSNLDPESAIFSWIRTLILENLENGQPWHLVPAVQKRAQQLFQPVFQLMAPEKRAEFFSPTLLVPLRKYLTETAREALNSLKQQAEVLENLRLQFGIATDVFSYSSNGTSHWDKSVAKVLAHTEGDLPELGSRAIAACHDGELWFAKSIQGRSALIGIVEQHLLTPYREFIVSYIRLCALYCTATRTRNLLPHLGMLHDLRECINTAELEQHSLLLADTTSLLVALSGGDDLSFVYEKMGTRYDSLLIDEFQDTSRLHWRLLAPLVHNSLAQGGISLLVGDVKQAIYRWRGGDWQLLARDIPEEFARVFGIDKHVLEYNYRSSPSVVKFNNQLFSKALENLIAFCAEKANKAYPPEYEAIEAYPELKRAVDQTLSQFTTTLRAAYEGLQQKSPREDVDAGHVELLLAKEPEVSPLENATAEEERAISQAVVELTLQQIDHLIDTEGLAPSDIAILVRRSKSAVPIANAILAHNTQRANKYGVVSQEALLLDLSPNVQFMLAALRAVAGVHSHVDTALIARHLDSLQGFSPLEWASRLMGLSPRKASHQSPQLSPSTSRHDCTPPKPHNSMVDSTLAWLRRLRSLPILEAFDAIAEGLKLPTSPGELPYLSALRDMVHSFPSEQGSTLAAFIQRYQEQDASKRMLPLSQSSSSVNVLTIHKAKGLEFKAVICPEVDWDIIALPSLQTEIIWAPPVGPELENLLLPTRLSLGNGNSNSPLHAPAVLEEHCLAGADALNLLYVAFTRAKDWLSIIYAPKGKKTEKSSVKSTQAGKKTNGRTYTQLLESALAAIGWDCEEEADTHVKYSLGRFSATPSAPSDTPIAIRPPSREERPLFATTPLPIRISIPERNTLEYEQATRRRAARTLGESLHALLQAANKAEDIAAGIAALSASGMLKPEAASQLIATIGQMAGEPPLAHLFSGDYTAIAERDILAQDGQTHRPDRIAISESETLVVDFKFGRPQASHSRQVARYCQLLQELGYARPQGYLWYLRPDTGQGALVEVPATP</sequence>
<evidence type="ECO:0000256" key="7">
    <source>
        <dbReference type="ARBA" id="ARBA00034808"/>
    </source>
</evidence>
<dbReference type="AlphaFoldDB" id="A0A0Q4B9B7"/>
<reference evidence="13" key="1">
    <citation type="submission" date="2015-08" db="EMBL/GenBank/DDBJ databases">
        <title>Candidatus Bacteriodes Periocalifornicus.</title>
        <authorList>
            <person name="McLean J.S."/>
            <person name="Kelley S."/>
        </authorList>
    </citation>
    <scope>NUCLEOTIDE SEQUENCE [LARGE SCALE GENOMIC DNA]</scope>
    <source>
        <strain evidence="13">12B</strain>
    </source>
</reference>
<dbReference type="PROSITE" id="PS51217">
    <property type="entry name" value="UVRD_HELICASE_CTER"/>
    <property type="match status" value="1"/>
</dbReference>
<evidence type="ECO:0000256" key="8">
    <source>
        <dbReference type="ARBA" id="ARBA00048988"/>
    </source>
</evidence>
<protein>
    <recommendedName>
        <fullName evidence="7">DNA 3'-5' helicase</fullName>
        <ecNumber evidence="7">5.6.2.4</ecNumber>
    </recommendedName>
</protein>
<dbReference type="SUPFAM" id="SSF52540">
    <property type="entry name" value="P-loop containing nucleoside triphosphate hydrolases"/>
    <property type="match status" value="1"/>
</dbReference>
<dbReference type="Pfam" id="PF00580">
    <property type="entry name" value="UvrD-helicase"/>
    <property type="match status" value="1"/>
</dbReference>
<dbReference type="InterPro" id="IPR014017">
    <property type="entry name" value="DNA_helicase_UvrD-like_C"/>
</dbReference>
<evidence type="ECO:0000256" key="3">
    <source>
        <dbReference type="ARBA" id="ARBA00022806"/>
    </source>
</evidence>
<dbReference type="GO" id="GO:0003677">
    <property type="term" value="F:DNA binding"/>
    <property type="evidence" value="ECO:0007669"/>
    <property type="project" value="InterPro"/>
</dbReference>
<dbReference type="GO" id="GO:0005829">
    <property type="term" value="C:cytosol"/>
    <property type="evidence" value="ECO:0007669"/>
    <property type="project" value="TreeGrafter"/>
</dbReference>
<dbReference type="InterPro" id="IPR027417">
    <property type="entry name" value="P-loop_NTPase"/>
</dbReference>
<feature type="domain" description="UvrD-like helicase C-terminal" evidence="12">
    <location>
        <begin position="537"/>
        <end position="822"/>
    </location>
</feature>
<feature type="compositionally biased region" description="Polar residues" evidence="10">
    <location>
        <begin position="706"/>
        <end position="715"/>
    </location>
</feature>
<dbReference type="Gene3D" id="3.40.50.300">
    <property type="entry name" value="P-loop containing nucleotide triphosphate hydrolases"/>
    <property type="match status" value="3"/>
</dbReference>
<dbReference type="PATRIC" id="fig|1702214.3.peg.1642"/>
<name>A0A0Q4B9B7_9BACT</name>
<dbReference type="PROSITE" id="PS51198">
    <property type="entry name" value="UVRD_HELICASE_ATP_BIND"/>
    <property type="match status" value="1"/>
</dbReference>
<keyword evidence="2 9" id="KW-0378">Hydrolase</keyword>
<feature type="region of interest" description="Disordered" evidence="10">
    <location>
        <begin position="703"/>
        <end position="727"/>
    </location>
</feature>
<dbReference type="STRING" id="1702214.AL399_04365"/>
<evidence type="ECO:0000259" key="12">
    <source>
        <dbReference type="PROSITE" id="PS51217"/>
    </source>
</evidence>
<feature type="domain" description="UvrD-like helicase ATP-binding" evidence="11">
    <location>
        <begin position="1"/>
        <end position="482"/>
    </location>
</feature>
<comment type="caution">
    <text evidence="13">The sequence shown here is derived from an EMBL/GenBank/DDBJ whole genome shotgun (WGS) entry which is preliminary data.</text>
</comment>
<dbReference type="GO" id="GO:0043138">
    <property type="term" value="F:3'-5' DNA helicase activity"/>
    <property type="evidence" value="ECO:0007669"/>
    <property type="project" value="UniProtKB-EC"/>
</dbReference>
<keyword evidence="5" id="KW-0413">Isomerase</keyword>
<keyword evidence="4 9" id="KW-0067">ATP-binding</keyword>
<comment type="catalytic activity">
    <reaction evidence="8">
        <text>ATP + H2O = ADP + phosphate + H(+)</text>
        <dbReference type="Rhea" id="RHEA:13065"/>
        <dbReference type="ChEBI" id="CHEBI:15377"/>
        <dbReference type="ChEBI" id="CHEBI:15378"/>
        <dbReference type="ChEBI" id="CHEBI:30616"/>
        <dbReference type="ChEBI" id="CHEBI:43474"/>
        <dbReference type="ChEBI" id="CHEBI:456216"/>
        <dbReference type="EC" id="5.6.2.4"/>
    </reaction>
</comment>
<dbReference type="EMBL" id="LIIK01000016">
    <property type="protein sequence ID" value="KQM08966.1"/>
    <property type="molecule type" value="Genomic_DNA"/>
</dbReference>
<evidence type="ECO:0000256" key="10">
    <source>
        <dbReference type="SAM" id="MobiDB-lite"/>
    </source>
</evidence>
<dbReference type="GO" id="GO:0000725">
    <property type="term" value="P:recombinational repair"/>
    <property type="evidence" value="ECO:0007669"/>
    <property type="project" value="TreeGrafter"/>
</dbReference>
<evidence type="ECO:0000256" key="4">
    <source>
        <dbReference type="ARBA" id="ARBA00022840"/>
    </source>
</evidence>
<accession>A0A0Q4B9B7</accession>
<evidence type="ECO:0000256" key="9">
    <source>
        <dbReference type="PROSITE-ProRule" id="PRU00560"/>
    </source>
</evidence>
<dbReference type="PANTHER" id="PTHR11070">
    <property type="entry name" value="UVRD / RECB / PCRA DNA HELICASE FAMILY MEMBER"/>
    <property type="match status" value="1"/>
</dbReference>
<dbReference type="Proteomes" id="UP000054172">
    <property type="component" value="Unassembled WGS sequence"/>
</dbReference>
<keyword evidence="3 9" id="KW-0347">Helicase</keyword>
<evidence type="ECO:0000313" key="13">
    <source>
        <dbReference type="EMBL" id="KQM08966.1"/>
    </source>
</evidence>
<evidence type="ECO:0000256" key="1">
    <source>
        <dbReference type="ARBA" id="ARBA00022741"/>
    </source>
</evidence>
<dbReference type="GO" id="GO:0005524">
    <property type="term" value="F:ATP binding"/>
    <property type="evidence" value="ECO:0007669"/>
    <property type="project" value="UniProtKB-UniRule"/>
</dbReference>
<dbReference type="InterPro" id="IPR014016">
    <property type="entry name" value="UvrD-like_ATP-bd"/>
</dbReference>
<keyword evidence="1 9" id="KW-0547">Nucleotide-binding</keyword>
<dbReference type="Gene3D" id="1.10.3170.10">
    <property type="entry name" value="Recbcd, chain B, domain 2"/>
    <property type="match status" value="1"/>
</dbReference>
<proteinExistence type="predicted"/>